<dbReference type="PANTHER" id="PTHR10057">
    <property type="entry name" value="PERIPHERAL-TYPE BENZODIAZEPINE RECEPTOR"/>
    <property type="match status" value="1"/>
</dbReference>
<comment type="subcellular location">
    <subcellularLocation>
        <location evidence="1">Membrane</location>
        <topology evidence="1">Multi-pass membrane protein</topology>
    </subcellularLocation>
</comment>
<protein>
    <submittedName>
        <fullName evidence="7">Sensory protein TspO</fullName>
    </submittedName>
</protein>
<feature type="transmembrane region" description="Helical" evidence="6">
    <location>
        <begin position="67"/>
        <end position="88"/>
    </location>
</feature>
<name>A0A327JHG2_9HYPH</name>
<dbReference type="RefSeq" id="WP_111436499.1">
    <property type="nucleotide sequence ID" value="NZ_JACIGG010000008.1"/>
</dbReference>
<keyword evidence="4 6" id="KW-1133">Transmembrane helix</keyword>
<feature type="transmembrane region" description="Helical" evidence="6">
    <location>
        <begin position="119"/>
        <end position="138"/>
    </location>
</feature>
<evidence type="ECO:0000256" key="2">
    <source>
        <dbReference type="ARBA" id="ARBA00007524"/>
    </source>
</evidence>
<dbReference type="GO" id="GO:0016020">
    <property type="term" value="C:membrane"/>
    <property type="evidence" value="ECO:0007669"/>
    <property type="project" value="UniProtKB-SubCell"/>
</dbReference>
<dbReference type="AlphaFoldDB" id="A0A327JHG2"/>
<comment type="caution">
    <text evidence="7">The sequence shown here is derived from an EMBL/GenBank/DDBJ whole genome shotgun (WGS) entry which is preliminary data.</text>
</comment>
<proteinExistence type="inferred from homology"/>
<dbReference type="FunFam" id="1.20.1260.100:FF:000001">
    <property type="entry name" value="translocator protein 2"/>
    <property type="match status" value="1"/>
</dbReference>
<evidence type="ECO:0000256" key="4">
    <source>
        <dbReference type="ARBA" id="ARBA00022989"/>
    </source>
</evidence>
<dbReference type="PIRSF" id="PIRSF005859">
    <property type="entry name" value="PBR"/>
    <property type="match status" value="1"/>
</dbReference>
<feature type="transmembrane region" description="Helical" evidence="6">
    <location>
        <begin position="6"/>
        <end position="21"/>
    </location>
</feature>
<dbReference type="InterPro" id="IPR038330">
    <property type="entry name" value="TspO/MBR-related_sf"/>
</dbReference>
<dbReference type="GO" id="GO:0033013">
    <property type="term" value="P:tetrapyrrole metabolic process"/>
    <property type="evidence" value="ECO:0007669"/>
    <property type="project" value="UniProtKB-ARBA"/>
</dbReference>
<evidence type="ECO:0000313" key="7">
    <source>
        <dbReference type="EMBL" id="RAI24713.1"/>
    </source>
</evidence>
<comment type="similarity">
    <text evidence="2">Belongs to the TspO/BZRP family.</text>
</comment>
<dbReference type="InterPro" id="IPR004307">
    <property type="entry name" value="TspO_MBR"/>
</dbReference>
<gene>
    <name evidence="7" type="ORF">CH339_21570</name>
</gene>
<dbReference type="Proteomes" id="UP000249299">
    <property type="component" value="Unassembled WGS sequence"/>
</dbReference>
<evidence type="ECO:0000256" key="3">
    <source>
        <dbReference type="ARBA" id="ARBA00022692"/>
    </source>
</evidence>
<dbReference type="EMBL" id="NPEV01000070">
    <property type="protein sequence ID" value="RAI24713.1"/>
    <property type="molecule type" value="Genomic_DNA"/>
</dbReference>
<keyword evidence="8" id="KW-1185">Reference proteome</keyword>
<dbReference type="Pfam" id="PF03073">
    <property type="entry name" value="TspO_MBR"/>
    <property type="match status" value="1"/>
</dbReference>
<dbReference type="OrthoDB" id="9795496at2"/>
<sequence length="156" mass="18081">MLNFIPFAIFVMLAASSGAYFKPDDWYARLDKPRWNPPNWVFPVVWTPLYALIAVAGWMVWNEAGPSLVMVVWFVQLLLNGTWSWMFFGKRRMDWGMINVSVLWVMVALFIALSWPISMWAALMFAPYLVWVSTAALLNWQVWQMNKHGGALESQS</sequence>
<dbReference type="PANTHER" id="PTHR10057:SF0">
    <property type="entry name" value="TRANSLOCATOR PROTEIN"/>
    <property type="match status" value="1"/>
</dbReference>
<reference evidence="7 8" key="1">
    <citation type="submission" date="2017-07" db="EMBL/GenBank/DDBJ databases">
        <title>Draft Genome Sequences of Select Purple Nonsulfur Bacteria.</title>
        <authorList>
            <person name="Lasarre B."/>
            <person name="Mckinlay J.B."/>
        </authorList>
    </citation>
    <scope>NUCLEOTIDE SEQUENCE [LARGE SCALE GENOMIC DNA]</scope>
    <source>
        <strain evidence="7 8">DSM 11290</strain>
    </source>
</reference>
<feature type="transmembrane region" description="Helical" evidence="6">
    <location>
        <begin position="95"/>
        <end position="113"/>
    </location>
</feature>
<organism evidence="7 8">
    <name type="scientific">Rhodobium orientis</name>
    <dbReference type="NCBI Taxonomy" id="34017"/>
    <lineage>
        <taxon>Bacteria</taxon>
        <taxon>Pseudomonadati</taxon>
        <taxon>Pseudomonadota</taxon>
        <taxon>Alphaproteobacteria</taxon>
        <taxon>Hyphomicrobiales</taxon>
        <taxon>Rhodobiaceae</taxon>
        <taxon>Rhodobium</taxon>
    </lineage>
</organism>
<feature type="transmembrane region" description="Helical" evidence="6">
    <location>
        <begin position="41"/>
        <end position="61"/>
    </location>
</feature>
<accession>A0A327JHG2</accession>
<evidence type="ECO:0000256" key="6">
    <source>
        <dbReference type="SAM" id="Phobius"/>
    </source>
</evidence>
<dbReference type="Gene3D" id="1.20.1260.100">
    <property type="entry name" value="TspO/MBR protein"/>
    <property type="match status" value="1"/>
</dbReference>
<evidence type="ECO:0000256" key="5">
    <source>
        <dbReference type="ARBA" id="ARBA00023136"/>
    </source>
</evidence>
<evidence type="ECO:0000256" key="1">
    <source>
        <dbReference type="ARBA" id="ARBA00004141"/>
    </source>
</evidence>
<keyword evidence="5 6" id="KW-0472">Membrane</keyword>
<dbReference type="CDD" id="cd15904">
    <property type="entry name" value="TSPO_MBR"/>
    <property type="match status" value="1"/>
</dbReference>
<keyword evidence="3 6" id="KW-0812">Transmembrane</keyword>
<evidence type="ECO:0000313" key="8">
    <source>
        <dbReference type="Proteomes" id="UP000249299"/>
    </source>
</evidence>